<feature type="signal peptide" evidence="1">
    <location>
        <begin position="1"/>
        <end position="36"/>
    </location>
</feature>
<dbReference type="SUPFAM" id="SSF82199">
    <property type="entry name" value="SET domain"/>
    <property type="match status" value="1"/>
</dbReference>
<dbReference type="GeneID" id="20350391"/>
<evidence type="ECO:0000313" key="3">
    <source>
        <dbReference type="EnsemblFungi" id="EJT73083"/>
    </source>
</evidence>
<dbReference type="AlphaFoldDB" id="J3P8U9"/>
<feature type="chain" id="PRO_5015095072" evidence="1">
    <location>
        <begin position="37"/>
        <end position="403"/>
    </location>
</feature>
<reference evidence="2" key="2">
    <citation type="submission" date="2010-07" db="EMBL/GenBank/DDBJ databases">
        <authorList>
            <consortium name="The Broad Institute Genome Sequencing Platform"/>
            <consortium name="Broad Institute Genome Sequencing Center for Infectious Disease"/>
            <person name="Ma L.-J."/>
            <person name="Dead R."/>
            <person name="Young S."/>
            <person name="Zeng Q."/>
            <person name="Koehrsen M."/>
            <person name="Alvarado L."/>
            <person name="Berlin A."/>
            <person name="Chapman S.B."/>
            <person name="Chen Z."/>
            <person name="Freedman E."/>
            <person name="Gellesch M."/>
            <person name="Goldberg J."/>
            <person name="Griggs A."/>
            <person name="Gujja S."/>
            <person name="Heilman E.R."/>
            <person name="Heiman D."/>
            <person name="Hepburn T."/>
            <person name="Howarth C."/>
            <person name="Jen D."/>
            <person name="Larson L."/>
            <person name="Mehta T."/>
            <person name="Neiman D."/>
            <person name="Pearson M."/>
            <person name="Roberts A."/>
            <person name="Saif S."/>
            <person name="Shea T."/>
            <person name="Shenoy N."/>
            <person name="Sisk P."/>
            <person name="Stolte C."/>
            <person name="Sykes S."/>
            <person name="Walk T."/>
            <person name="White J."/>
            <person name="Yandava C."/>
            <person name="Haas B."/>
            <person name="Nusbaum C."/>
            <person name="Birren B."/>
        </authorList>
    </citation>
    <scope>NUCLEOTIDE SEQUENCE</scope>
    <source>
        <strain evidence="2">R3-111a-1</strain>
    </source>
</reference>
<dbReference type="PANTHER" id="PTHR13271">
    <property type="entry name" value="UNCHARACTERIZED PUTATIVE METHYLTRANSFERASE"/>
    <property type="match status" value="1"/>
</dbReference>
<evidence type="ECO:0000313" key="2">
    <source>
        <dbReference type="EMBL" id="EJT73083.1"/>
    </source>
</evidence>
<proteinExistence type="predicted"/>
<dbReference type="EMBL" id="GL385399">
    <property type="protein sequence ID" value="EJT73083.1"/>
    <property type="molecule type" value="Genomic_DNA"/>
</dbReference>
<protein>
    <submittedName>
        <fullName evidence="2">SET domain-containing protein 8</fullName>
    </submittedName>
</protein>
<organism evidence="2">
    <name type="scientific">Gaeumannomyces tritici (strain R3-111a-1)</name>
    <name type="common">Wheat and barley take-all root rot fungus</name>
    <name type="synonym">Gaeumannomyces graminis var. tritici</name>
    <dbReference type="NCBI Taxonomy" id="644352"/>
    <lineage>
        <taxon>Eukaryota</taxon>
        <taxon>Fungi</taxon>
        <taxon>Dikarya</taxon>
        <taxon>Ascomycota</taxon>
        <taxon>Pezizomycotina</taxon>
        <taxon>Sordariomycetes</taxon>
        <taxon>Sordariomycetidae</taxon>
        <taxon>Magnaporthales</taxon>
        <taxon>Magnaporthaceae</taxon>
        <taxon>Gaeumannomyces</taxon>
    </lineage>
</organism>
<dbReference type="RefSeq" id="XP_009226057.1">
    <property type="nucleotide sequence ID" value="XM_009227793.1"/>
</dbReference>
<dbReference type="eggNOG" id="KOG1337">
    <property type="taxonomic scope" value="Eukaryota"/>
</dbReference>
<evidence type="ECO:0000256" key="1">
    <source>
        <dbReference type="SAM" id="SignalP"/>
    </source>
</evidence>
<dbReference type="CDD" id="cd10527">
    <property type="entry name" value="SET_LSMT"/>
    <property type="match status" value="1"/>
</dbReference>
<dbReference type="GO" id="GO:0005634">
    <property type="term" value="C:nucleus"/>
    <property type="evidence" value="ECO:0007669"/>
    <property type="project" value="TreeGrafter"/>
</dbReference>
<reference evidence="3" key="4">
    <citation type="journal article" date="2015" name="G3 (Bethesda)">
        <title>Genome sequences of three phytopathogenic species of the Magnaporthaceae family of fungi.</title>
        <authorList>
            <person name="Okagaki L.H."/>
            <person name="Nunes C.C."/>
            <person name="Sailsbery J."/>
            <person name="Clay B."/>
            <person name="Brown D."/>
            <person name="John T."/>
            <person name="Oh Y."/>
            <person name="Young N."/>
            <person name="Fitzgerald M."/>
            <person name="Haas B.J."/>
            <person name="Zeng Q."/>
            <person name="Young S."/>
            <person name="Adiconis X."/>
            <person name="Fan L."/>
            <person name="Levin J.Z."/>
            <person name="Mitchell T.K."/>
            <person name="Okubara P.A."/>
            <person name="Farman M.L."/>
            <person name="Kohn L.M."/>
            <person name="Birren B."/>
            <person name="Ma L.-J."/>
            <person name="Dean R.A."/>
        </authorList>
    </citation>
    <scope>NUCLEOTIDE SEQUENCE</scope>
    <source>
        <strain evidence="3">R3-111a-1</strain>
    </source>
</reference>
<accession>J3P8U9</accession>
<dbReference type="STRING" id="644352.J3P8U9"/>
<reference evidence="3" key="5">
    <citation type="submission" date="2018-04" db="UniProtKB">
        <authorList>
            <consortium name="EnsemblFungi"/>
        </authorList>
    </citation>
    <scope>IDENTIFICATION</scope>
    <source>
        <strain evidence="3">R3-111a-1</strain>
    </source>
</reference>
<dbReference type="InterPro" id="IPR050600">
    <property type="entry name" value="SETD3_SETD6_MTase"/>
</dbReference>
<dbReference type="Proteomes" id="UP000006039">
    <property type="component" value="Unassembled WGS sequence"/>
</dbReference>
<keyword evidence="4" id="KW-1185">Reference proteome</keyword>
<dbReference type="InterPro" id="IPR046341">
    <property type="entry name" value="SET_dom_sf"/>
</dbReference>
<dbReference type="EnsemblFungi" id="EJT73083">
    <property type="protein sequence ID" value="EJT73083"/>
    <property type="gene ID" value="GGTG_09933"/>
</dbReference>
<evidence type="ECO:0000313" key="4">
    <source>
        <dbReference type="Proteomes" id="UP000006039"/>
    </source>
</evidence>
<sequence length="403" mass="44727">MMLTRSCISAQSSRGDILLFLLVQLVLVWKSEKNQGLSNPWTQYIKYLPRAVPLPTLWSDAERLLLNGTSLETAVQAKLLALEREFDDLKEKSSALATWNEILWENGPVKLRDWVVLDAWYRSRCMELPRGGSSMVPCIDMINHSRQWTASYTQNPDDGSVDLCLSRDTDVAVGTEITISYGNEKAPAEMLFSYGFVDPEGGPEMVVLPVEVPEDDPLARAKAYIFAESPTIKIAQLESGDVRWECPFAHLLALNEEDGLGIHILQLTDGSRRMRLFWEAEDVTDSVKDLEAVTTSHAHHAVFRLRAVVLVQQQLETQAQRISAPAGSDDLPNTHDPLAVRPTCREAASRLRVAEAKVLRSAIGCLELEKAHLLEDESVVAYLGPTEISQNDLAPGSGSTDFS</sequence>
<dbReference type="PANTHER" id="PTHR13271:SF76">
    <property type="entry name" value="SET DOMAIN-CONTAINING PROTEIN 8"/>
    <property type="match status" value="1"/>
</dbReference>
<dbReference type="HOGENOM" id="CLU_044629_0_0_1"/>
<keyword evidence="1" id="KW-0732">Signal</keyword>
<gene>
    <name evidence="3" type="primary">20350391</name>
    <name evidence="2" type="ORF">GGTG_09933</name>
</gene>
<name>J3P8U9_GAET3</name>
<reference evidence="4" key="1">
    <citation type="submission" date="2010-07" db="EMBL/GenBank/DDBJ databases">
        <title>The genome sequence of Gaeumannomyces graminis var. tritici strain R3-111a-1.</title>
        <authorList>
            <consortium name="The Broad Institute Genome Sequencing Platform"/>
            <person name="Ma L.-J."/>
            <person name="Dead R."/>
            <person name="Young S."/>
            <person name="Zeng Q."/>
            <person name="Koehrsen M."/>
            <person name="Alvarado L."/>
            <person name="Berlin A."/>
            <person name="Chapman S.B."/>
            <person name="Chen Z."/>
            <person name="Freedman E."/>
            <person name="Gellesch M."/>
            <person name="Goldberg J."/>
            <person name="Griggs A."/>
            <person name="Gujja S."/>
            <person name="Heilman E.R."/>
            <person name="Heiman D."/>
            <person name="Hepburn T."/>
            <person name="Howarth C."/>
            <person name="Jen D."/>
            <person name="Larson L."/>
            <person name="Mehta T."/>
            <person name="Neiman D."/>
            <person name="Pearson M."/>
            <person name="Roberts A."/>
            <person name="Saif S."/>
            <person name="Shea T."/>
            <person name="Shenoy N."/>
            <person name="Sisk P."/>
            <person name="Stolte C."/>
            <person name="Sykes S."/>
            <person name="Walk T."/>
            <person name="White J."/>
            <person name="Yandava C."/>
            <person name="Haas B."/>
            <person name="Nusbaum C."/>
            <person name="Birren B."/>
        </authorList>
    </citation>
    <scope>NUCLEOTIDE SEQUENCE [LARGE SCALE GENOMIC DNA]</scope>
    <source>
        <strain evidence="4">R3-111a-1</strain>
    </source>
</reference>
<dbReference type="GO" id="GO:0016279">
    <property type="term" value="F:protein-lysine N-methyltransferase activity"/>
    <property type="evidence" value="ECO:0007669"/>
    <property type="project" value="TreeGrafter"/>
</dbReference>
<dbReference type="Gene3D" id="3.90.1410.10">
    <property type="entry name" value="set domain protein methyltransferase, domain 1"/>
    <property type="match status" value="1"/>
</dbReference>
<dbReference type="OrthoDB" id="441812at2759"/>
<dbReference type="VEuPathDB" id="FungiDB:GGTG_09933"/>
<reference evidence="2" key="3">
    <citation type="submission" date="2010-09" db="EMBL/GenBank/DDBJ databases">
        <title>Annotation of Gaeumannomyces graminis var. tritici R3-111a-1.</title>
        <authorList>
            <consortium name="The Broad Institute Genome Sequencing Platform"/>
            <person name="Ma L.-J."/>
            <person name="Dead R."/>
            <person name="Young S.K."/>
            <person name="Zeng Q."/>
            <person name="Gargeya S."/>
            <person name="Fitzgerald M."/>
            <person name="Haas B."/>
            <person name="Abouelleil A."/>
            <person name="Alvarado L."/>
            <person name="Arachchi H.M."/>
            <person name="Berlin A."/>
            <person name="Brown A."/>
            <person name="Chapman S.B."/>
            <person name="Chen Z."/>
            <person name="Dunbar C."/>
            <person name="Freedman E."/>
            <person name="Gearin G."/>
            <person name="Gellesch M."/>
            <person name="Goldberg J."/>
            <person name="Griggs A."/>
            <person name="Gujja S."/>
            <person name="Heiman D."/>
            <person name="Howarth C."/>
            <person name="Larson L."/>
            <person name="Lui A."/>
            <person name="MacDonald P.J.P."/>
            <person name="Mehta T."/>
            <person name="Montmayeur A."/>
            <person name="Murphy C."/>
            <person name="Neiman D."/>
            <person name="Pearson M."/>
            <person name="Priest M."/>
            <person name="Roberts A."/>
            <person name="Saif S."/>
            <person name="Shea T."/>
            <person name="Shenoy N."/>
            <person name="Sisk P."/>
            <person name="Stolte C."/>
            <person name="Sykes S."/>
            <person name="Yandava C."/>
            <person name="Wortman J."/>
            <person name="Nusbaum C."/>
            <person name="Birren B."/>
        </authorList>
    </citation>
    <scope>NUCLEOTIDE SEQUENCE</scope>
    <source>
        <strain evidence="2">R3-111a-1</strain>
    </source>
</reference>